<dbReference type="SUPFAM" id="SSF50182">
    <property type="entry name" value="Sm-like ribonucleoproteins"/>
    <property type="match status" value="1"/>
</dbReference>
<dbReference type="Pfam" id="PF21082">
    <property type="entry name" value="MS_channel_3rd"/>
    <property type="match status" value="1"/>
</dbReference>
<evidence type="ECO:0000259" key="8">
    <source>
        <dbReference type="Pfam" id="PF00924"/>
    </source>
</evidence>
<accession>A0A1I5Q131</accession>
<dbReference type="InterPro" id="IPR049142">
    <property type="entry name" value="MS_channel_1st"/>
</dbReference>
<comment type="similarity">
    <text evidence="2">Belongs to the MscS (TC 1.A.23) family.</text>
</comment>
<dbReference type="Pfam" id="PF21088">
    <property type="entry name" value="MS_channel_1st"/>
    <property type="match status" value="1"/>
</dbReference>
<dbReference type="SUPFAM" id="SSF82861">
    <property type="entry name" value="Mechanosensitive channel protein MscS (YggB), transmembrane region"/>
    <property type="match status" value="1"/>
</dbReference>
<dbReference type="AlphaFoldDB" id="A0A1I5Q131"/>
<dbReference type="InterPro" id="IPR049278">
    <property type="entry name" value="MS_channel_C"/>
</dbReference>
<keyword evidence="6 7" id="KW-0472">Membrane</keyword>
<protein>
    <submittedName>
        <fullName evidence="11">Mechanosensitive ion channel</fullName>
    </submittedName>
</protein>
<dbReference type="GO" id="GO:0008381">
    <property type="term" value="F:mechanosensitive monoatomic ion channel activity"/>
    <property type="evidence" value="ECO:0007669"/>
    <property type="project" value="UniProtKB-ARBA"/>
</dbReference>
<dbReference type="Gene3D" id="3.30.70.100">
    <property type="match status" value="1"/>
</dbReference>
<evidence type="ECO:0000256" key="3">
    <source>
        <dbReference type="ARBA" id="ARBA00022475"/>
    </source>
</evidence>
<dbReference type="InterPro" id="IPR052702">
    <property type="entry name" value="MscS-like_channel"/>
</dbReference>
<proteinExistence type="inferred from homology"/>
<feature type="transmembrane region" description="Helical" evidence="7">
    <location>
        <begin position="122"/>
        <end position="142"/>
    </location>
</feature>
<keyword evidence="4 7" id="KW-0812">Transmembrane</keyword>
<keyword evidence="3" id="KW-1003">Cell membrane</keyword>
<evidence type="ECO:0000256" key="4">
    <source>
        <dbReference type="ARBA" id="ARBA00022692"/>
    </source>
</evidence>
<dbReference type="OrthoDB" id="9799209at2"/>
<keyword evidence="5 7" id="KW-1133">Transmembrane helix</keyword>
<dbReference type="Gene3D" id="2.30.30.60">
    <property type="match status" value="1"/>
</dbReference>
<evidence type="ECO:0000256" key="1">
    <source>
        <dbReference type="ARBA" id="ARBA00004651"/>
    </source>
</evidence>
<dbReference type="InterPro" id="IPR023408">
    <property type="entry name" value="MscS_beta-dom_sf"/>
</dbReference>
<feature type="transmembrane region" description="Helical" evidence="7">
    <location>
        <begin position="162"/>
        <end position="183"/>
    </location>
</feature>
<sequence>MSPVPWLRAQGLPIPTDPDVTAIAGAIAVVVLAFSVGWWIGQRAGPRLTALVHRWAGRAEGDAYRSGVAIVGMFLAALALLLSLPFFTASPLALVLVAVALGVAVARLAYALVRLAGLGSGYAWLIAAVVFVVAAAGSLGGLQPLLATLDRASVTVGTRRVSLLGVVNAVVVIAVLFAIARLANRVLTHSIGRLTRLDVSQRALVQKLAGIAVIVVAALIGIDLLGIDLTALAVFSGALGLAVGFGLQKTVGNLLSGLILLMDRSVKPGDVIVVGETFGQVTKIGVRAVSVVTRDGKEHLIPNEQLMVEPVENWSYSSRNVRIHIPVGIAYSSDLPLAQKLMIEAATAAERVLKSPAPTVWLRGFGDSSVDHDILAWIKDPEAGVGNVQSDILNRLWLLFQEHGIEIPYPQSDVHIRSLPSSDGRVLEQGS</sequence>
<feature type="domain" description="Mechanosensitive ion channel MscS" evidence="8">
    <location>
        <begin position="250"/>
        <end position="315"/>
    </location>
</feature>
<dbReference type="STRING" id="634430.SAMN04488241_101392"/>
<evidence type="ECO:0000256" key="5">
    <source>
        <dbReference type="ARBA" id="ARBA00022989"/>
    </source>
</evidence>
<dbReference type="PANTHER" id="PTHR30347">
    <property type="entry name" value="POTASSIUM CHANNEL RELATED"/>
    <property type="match status" value="1"/>
</dbReference>
<evidence type="ECO:0000256" key="2">
    <source>
        <dbReference type="ARBA" id="ARBA00008017"/>
    </source>
</evidence>
<evidence type="ECO:0000256" key="6">
    <source>
        <dbReference type="ARBA" id="ARBA00023136"/>
    </source>
</evidence>
<evidence type="ECO:0000313" key="12">
    <source>
        <dbReference type="Proteomes" id="UP000199586"/>
    </source>
</evidence>
<dbReference type="EMBL" id="FOXP01000001">
    <property type="protein sequence ID" value="SFP40058.1"/>
    <property type="molecule type" value="Genomic_DNA"/>
</dbReference>
<keyword evidence="12" id="KW-1185">Reference proteome</keyword>
<dbReference type="RefSeq" id="WP_093330552.1">
    <property type="nucleotide sequence ID" value="NZ_FOXP01000001.1"/>
</dbReference>
<name>A0A1I5Q131_9SPHN</name>
<dbReference type="InterPro" id="IPR006685">
    <property type="entry name" value="MscS_channel_2nd"/>
</dbReference>
<dbReference type="Pfam" id="PF00924">
    <property type="entry name" value="MS_channel_2nd"/>
    <property type="match status" value="1"/>
</dbReference>
<feature type="transmembrane region" description="Helical" evidence="7">
    <location>
        <begin position="204"/>
        <end position="222"/>
    </location>
</feature>
<evidence type="ECO:0000259" key="10">
    <source>
        <dbReference type="Pfam" id="PF21088"/>
    </source>
</evidence>
<evidence type="ECO:0000259" key="9">
    <source>
        <dbReference type="Pfam" id="PF21082"/>
    </source>
</evidence>
<dbReference type="InterPro" id="IPR011066">
    <property type="entry name" value="MscS_channel_C_sf"/>
</dbReference>
<feature type="domain" description="Mechanosensitive ion channel MscS C-terminal" evidence="9">
    <location>
        <begin position="325"/>
        <end position="407"/>
    </location>
</feature>
<comment type="subcellular location">
    <subcellularLocation>
        <location evidence="1">Cell membrane</location>
        <topology evidence="1">Multi-pass membrane protein</topology>
    </subcellularLocation>
</comment>
<feature type="transmembrane region" description="Helical" evidence="7">
    <location>
        <begin position="62"/>
        <end position="86"/>
    </location>
</feature>
<feature type="transmembrane region" description="Helical" evidence="7">
    <location>
        <begin position="228"/>
        <end position="247"/>
    </location>
</feature>
<gene>
    <name evidence="11" type="ORF">SAMN04488241_101392</name>
</gene>
<feature type="transmembrane region" description="Helical" evidence="7">
    <location>
        <begin position="92"/>
        <end position="110"/>
    </location>
</feature>
<dbReference type="Gene3D" id="1.10.287.1260">
    <property type="match status" value="1"/>
</dbReference>
<evidence type="ECO:0000313" key="11">
    <source>
        <dbReference type="EMBL" id="SFP40058.1"/>
    </source>
</evidence>
<dbReference type="PANTHER" id="PTHR30347:SF1">
    <property type="entry name" value="MECHANOSENSITIVE CHANNEL MSCK"/>
    <property type="match status" value="1"/>
</dbReference>
<dbReference type="InterPro" id="IPR010920">
    <property type="entry name" value="LSM_dom_sf"/>
</dbReference>
<dbReference type="InterPro" id="IPR011014">
    <property type="entry name" value="MscS_channel_TM-2"/>
</dbReference>
<reference evidence="12" key="1">
    <citation type="submission" date="2016-10" db="EMBL/GenBank/DDBJ databases">
        <authorList>
            <person name="Varghese N."/>
            <person name="Submissions S."/>
        </authorList>
    </citation>
    <scope>NUCLEOTIDE SEQUENCE [LARGE SCALE GENOMIC DNA]</scope>
    <source>
        <strain evidence="12">CGMCC 1.9113</strain>
    </source>
</reference>
<dbReference type="Proteomes" id="UP000199586">
    <property type="component" value="Unassembled WGS sequence"/>
</dbReference>
<organism evidence="11 12">
    <name type="scientific">Sphingomonas rubra</name>
    <dbReference type="NCBI Taxonomy" id="634430"/>
    <lineage>
        <taxon>Bacteria</taxon>
        <taxon>Pseudomonadati</taxon>
        <taxon>Pseudomonadota</taxon>
        <taxon>Alphaproteobacteria</taxon>
        <taxon>Sphingomonadales</taxon>
        <taxon>Sphingomonadaceae</taxon>
        <taxon>Sphingomonas</taxon>
    </lineage>
</organism>
<evidence type="ECO:0000256" key="7">
    <source>
        <dbReference type="SAM" id="Phobius"/>
    </source>
</evidence>
<feature type="transmembrane region" description="Helical" evidence="7">
    <location>
        <begin position="20"/>
        <end position="41"/>
    </location>
</feature>
<dbReference type="SUPFAM" id="SSF82689">
    <property type="entry name" value="Mechanosensitive channel protein MscS (YggB), C-terminal domain"/>
    <property type="match status" value="1"/>
</dbReference>
<feature type="domain" description="Mechanosensitive ion channel transmembrane helices 2/3" evidence="10">
    <location>
        <begin position="211"/>
        <end position="248"/>
    </location>
</feature>
<dbReference type="GO" id="GO:0005886">
    <property type="term" value="C:plasma membrane"/>
    <property type="evidence" value="ECO:0007669"/>
    <property type="project" value="UniProtKB-SubCell"/>
</dbReference>